<dbReference type="PANTHER" id="PTHR36182:SF1">
    <property type="entry name" value="PROTEIN, PUTATIVE (AFU_ORTHOLOGUE AFUA_6G10930)-RELATED"/>
    <property type="match status" value="1"/>
</dbReference>
<keyword evidence="2" id="KW-1185">Reference proteome</keyword>
<protein>
    <recommendedName>
        <fullName evidence="3">Lytic polysaccharide monooxygenase</fullName>
    </recommendedName>
</protein>
<proteinExistence type="predicted"/>
<dbReference type="Proteomes" id="UP000807716">
    <property type="component" value="Unassembled WGS sequence"/>
</dbReference>
<dbReference type="Gene3D" id="2.70.50.70">
    <property type="match status" value="1"/>
</dbReference>
<dbReference type="EMBL" id="JAAAJB010000005">
    <property type="protein sequence ID" value="KAG0270433.1"/>
    <property type="molecule type" value="Genomic_DNA"/>
</dbReference>
<comment type="caution">
    <text evidence="1">The sequence shown here is derived from an EMBL/GenBank/DDBJ whole genome shotgun (WGS) entry which is preliminary data.</text>
</comment>
<reference evidence="1" key="1">
    <citation type="journal article" date="2020" name="Fungal Divers.">
        <title>Resolving the Mortierellaceae phylogeny through synthesis of multi-gene phylogenetics and phylogenomics.</title>
        <authorList>
            <person name="Vandepol N."/>
            <person name="Liber J."/>
            <person name="Desiro A."/>
            <person name="Na H."/>
            <person name="Kennedy M."/>
            <person name="Barry K."/>
            <person name="Grigoriev I.V."/>
            <person name="Miller A.N."/>
            <person name="O'Donnell K."/>
            <person name="Stajich J.E."/>
            <person name="Bonito G."/>
        </authorList>
    </citation>
    <scope>NUCLEOTIDE SEQUENCE</scope>
    <source>
        <strain evidence="1">BC1065</strain>
    </source>
</reference>
<evidence type="ECO:0000313" key="1">
    <source>
        <dbReference type="EMBL" id="KAG0270433.1"/>
    </source>
</evidence>
<name>A0A9P6QLL9_9FUNG</name>
<sequence length="283" mass="30769">MAGALASFLAVVPSSTSGHIAISYPRAQGGPWTSQHAKGVHAWIGFQGKKYPCGGYAKGPVTQLKAGQKLEVEFWTYGRGSWETFPPKAGAQQGRHGGGACEFSLSYDGGQTWNVIGQYTKTCPDIFYKWPVMIPKNVPSCTDSNKCLFAWSWVAYLTNQFYHHCANVEIQGSTAANAALPPLKMTIVDVKQLGQQQNTNSLGDGKGGRSSGPNATEIDRNLSGYYAAGGEVEKNGGLDLLLRQGGRAIKRHDHEDEAEVRYFIEKRQLGEDAAKKRLTQPDL</sequence>
<dbReference type="PANTHER" id="PTHR36182">
    <property type="entry name" value="PROTEIN, PUTATIVE (AFU_ORTHOLOGUE AFUA_6G10930)-RELATED"/>
    <property type="match status" value="1"/>
</dbReference>
<dbReference type="OrthoDB" id="2342176at2759"/>
<gene>
    <name evidence="1" type="ORF">DFQ27_006645</name>
</gene>
<accession>A0A9P6QLL9</accession>
<evidence type="ECO:0008006" key="3">
    <source>
        <dbReference type="Google" id="ProtNLM"/>
    </source>
</evidence>
<evidence type="ECO:0000313" key="2">
    <source>
        <dbReference type="Proteomes" id="UP000807716"/>
    </source>
</evidence>
<organism evidence="1 2">
    <name type="scientific">Actinomortierella ambigua</name>
    <dbReference type="NCBI Taxonomy" id="1343610"/>
    <lineage>
        <taxon>Eukaryota</taxon>
        <taxon>Fungi</taxon>
        <taxon>Fungi incertae sedis</taxon>
        <taxon>Mucoromycota</taxon>
        <taxon>Mortierellomycotina</taxon>
        <taxon>Mortierellomycetes</taxon>
        <taxon>Mortierellales</taxon>
        <taxon>Mortierellaceae</taxon>
        <taxon>Actinomortierella</taxon>
    </lineage>
</organism>
<dbReference type="AlphaFoldDB" id="A0A9P6QLL9"/>